<dbReference type="InterPro" id="IPR025459">
    <property type="entry name" value="DUF4279"/>
</dbReference>
<evidence type="ECO:0000313" key="1">
    <source>
        <dbReference type="EMBL" id="PPK76057.1"/>
    </source>
</evidence>
<organism evidence="1 2">
    <name type="scientific">Methylobacter tundripaludum</name>
    <dbReference type="NCBI Taxonomy" id="173365"/>
    <lineage>
        <taxon>Bacteria</taxon>
        <taxon>Pseudomonadati</taxon>
        <taxon>Pseudomonadota</taxon>
        <taxon>Gammaproteobacteria</taxon>
        <taxon>Methylococcales</taxon>
        <taxon>Methylococcaceae</taxon>
        <taxon>Methylobacter</taxon>
    </lineage>
</organism>
<sequence>MDNFVRLKITLGSDSTLDIQELNKLLPDRVWSKGDTRPNTKIIEKSAGCILSSGLEKEAPLDQHLAALLLRTRSIAATIKRLSEQNTVEVLCAIYTESVPALYFESSIVEGITSLGANFDIDLYLLPEGCNGGARP</sequence>
<evidence type="ECO:0000313" key="2">
    <source>
        <dbReference type="Proteomes" id="UP000240010"/>
    </source>
</evidence>
<reference evidence="1 2" key="1">
    <citation type="submission" date="2018-02" db="EMBL/GenBank/DDBJ databases">
        <title>Subsurface microbial communities from deep shales in Ohio and West Virginia, USA.</title>
        <authorList>
            <person name="Wrighton K."/>
        </authorList>
    </citation>
    <scope>NUCLEOTIDE SEQUENCE [LARGE SCALE GENOMIC DNA]</scope>
    <source>
        <strain evidence="1 2">OWC-DMM</strain>
    </source>
</reference>
<comment type="caution">
    <text evidence="1">The sequence shown here is derived from an EMBL/GenBank/DDBJ whole genome shotgun (WGS) entry which is preliminary data.</text>
</comment>
<dbReference type="Proteomes" id="UP000240010">
    <property type="component" value="Unassembled WGS sequence"/>
</dbReference>
<accession>A0A2S6HF11</accession>
<name>A0A2S6HF11_9GAMM</name>
<proteinExistence type="predicted"/>
<dbReference type="Pfam" id="PF14106">
    <property type="entry name" value="DUF4279"/>
    <property type="match status" value="1"/>
</dbReference>
<gene>
    <name evidence="1" type="ORF">B0F87_104147</name>
</gene>
<dbReference type="AlphaFoldDB" id="A0A2S6HF11"/>
<dbReference type="RefSeq" id="WP_146086211.1">
    <property type="nucleotide sequence ID" value="NZ_PTIZ01000004.1"/>
</dbReference>
<protein>
    <submittedName>
        <fullName evidence="1">Uncharacterized protein DUF4279</fullName>
    </submittedName>
</protein>
<dbReference type="EMBL" id="PTIZ01000004">
    <property type="protein sequence ID" value="PPK76057.1"/>
    <property type="molecule type" value="Genomic_DNA"/>
</dbReference>